<feature type="domain" description="Resolvase/invertase-type recombinase catalytic" evidence="7">
    <location>
        <begin position="2"/>
        <end position="150"/>
    </location>
</feature>
<dbReference type="GO" id="GO:0003677">
    <property type="term" value="F:DNA binding"/>
    <property type="evidence" value="ECO:0007669"/>
    <property type="project" value="UniProtKB-KW"/>
</dbReference>
<dbReference type="GO" id="GO:0015074">
    <property type="term" value="P:DNA integration"/>
    <property type="evidence" value="ECO:0007669"/>
    <property type="project" value="UniProtKB-KW"/>
</dbReference>
<evidence type="ECO:0000256" key="4">
    <source>
        <dbReference type="PIRSR" id="PIRSR606118-50"/>
    </source>
</evidence>
<evidence type="ECO:0000313" key="9">
    <source>
        <dbReference type="EMBL" id="ARQ07330.1"/>
    </source>
</evidence>
<dbReference type="RefSeq" id="WP_086042892.1">
    <property type="nucleotide sequence ID" value="NZ_CBCRZA010000015.1"/>
</dbReference>
<dbReference type="InterPro" id="IPR050639">
    <property type="entry name" value="SSR_resolvase"/>
</dbReference>
<dbReference type="Pfam" id="PF07508">
    <property type="entry name" value="Recombinase"/>
    <property type="match status" value="1"/>
</dbReference>
<dbReference type="CDD" id="cd03768">
    <property type="entry name" value="SR_ResInv"/>
    <property type="match status" value="1"/>
</dbReference>
<dbReference type="SMART" id="SM00857">
    <property type="entry name" value="Resolvase"/>
    <property type="match status" value="1"/>
</dbReference>
<gene>
    <name evidence="9" type="primary">ccrBm2_2</name>
    <name evidence="9" type="ORF">MCCS_16930</name>
</gene>
<dbReference type="KEGG" id="mcak:MCCS_16930"/>
<dbReference type="GeneID" id="35295796"/>
<dbReference type="Gene3D" id="3.90.1750.20">
    <property type="entry name" value="Putative Large Serine Recombinase, Chain B, Domain 2"/>
    <property type="match status" value="1"/>
</dbReference>
<name>A0A1W7ADX4_9STAP</name>
<evidence type="ECO:0000259" key="8">
    <source>
        <dbReference type="PROSITE" id="PS51737"/>
    </source>
</evidence>
<dbReference type="PANTHER" id="PTHR30461">
    <property type="entry name" value="DNA-INVERTASE FROM LAMBDOID PROPHAGE"/>
    <property type="match status" value="1"/>
</dbReference>
<dbReference type="EMBL" id="CP021059">
    <property type="protein sequence ID" value="ARQ07330.1"/>
    <property type="molecule type" value="Genomic_DNA"/>
</dbReference>
<dbReference type="STRING" id="1855823.MCCS_16930"/>
<evidence type="ECO:0000313" key="10">
    <source>
        <dbReference type="Proteomes" id="UP000194154"/>
    </source>
</evidence>
<dbReference type="InterPro" id="IPR011109">
    <property type="entry name" value="DNA_bind_recombinase_dom"/>
</dbReference>
<dbReference type="PROSITE" id="PS51737">
    <property type="entry name" value="RECOMBINASE_DNA_BIND"/>
    <property type="match status" value="1"/>
</dbReference>
<dbReference type="InterPro" id="IPR025827">
    <property type="entry name" value="Zn_ribbon_recom_dom"/>
</dbReference>
<dbReference type="InterPro" id="IPR006119">
    <property type="entry name" value="Resolv_N"/>
</dbReference>
<dbReference type="AlphaFoldDB" id="A0A1W7ADX4"/>
<evidence type="ECO:0000256" key="6">
    <source>
        <dbReference type="SAM" id="Coils"/>
    </source>
</evidence>
<dbReference type="InterPro" id="IPR006118">
    <property type="entry name" value="Recombinase_CS"/>
</dbReference>
<evidence type="ECO:0000256" key="5">
    <source>
        <dbReference type="PROSITE-ProRule" id="PRU10137"/>
    </source>
</evidence>
<organism evidence="9 10">
    <name type="scientific">Macrococcoides canis</name>
    <dbReference type="NCBI Taxonomy" id="1855823"/>
    <lineage>
        <taxon>Bacteria</taxon>
        <taxon>Bacillati</taxon>
        <taxon>Bacillota</taxon>
        <taxon>Bacilli</taxon>
        <taxon>Bacillales</taxon>
        <taxon>Staphylococcaceae</taxon>
        <taxon>Macrococcoides</taxon>
    </lineage>
</organism>
<keyword evidence="10" id="KW-1185">Reference proteome</keyword>
<protein>
    <submittedName>
        <fullName evidence="9">Cassette chromosome recombinase Bm2</fullName>
    </submittedName>
</protein>
<dbReference type="PANTHER" id="PTHR30461:SF23">
    <property type="entry name" value="DNA RECOMBINASE-RELATED"/>
    <property type="match status" value="1"/>
</dbReference>
<dbReference type="PROSITE" id="PS51736">
    <property type="entry name" value="RECOMBINASES_3"/>
    <property type="match status" value="1"/>
</dbReference>
<keyword evidence="2" id="KW-0238">DNA-binding</keyword>
<proteinExistence type="predicted"/>
<dbReference type="Pfam" id="PF13408">
    <property type="entry name" value="Zn_ribbon_recom"/>
    <property type="match status" value="1"/>
</dbReference>
<evidence type="ECO:0000259" key="7">
    <source>
        <dbReference type="PROSITE" id="PS51736"/>
    </source>
</evidence>
<dbReference type="SUPFAM" id="SSF53041">
    <property type="entry name" value="Resolvase-like"/>
    <property type="match status" value="1"/>
</dbReference>
<evidence type="ECO:0000256" key="3">
    <source>
        <dbReference type="ARBA" id="ARBA00023172"/>
    </source>
</evidence>
<reference evidence="9 10" key="1">
    <citation type="journal article" date="2017" name="Int. J. Syst. Evol. Microbiol.">
        <title>Macrococcus canis sp. nov., a skin bacterium associated with infections in dogs.</title>
        <authorList>
            <person name="Gobeli Brawand S."/>
            <person name="Cotting K."/>
            <person name="Gomez-Sanz E."/>
            <person name="Collaud A."/>
            <person name="Thomann A."/>
            <person name="Brodard I."/>
            <person name="Rodriguez-Campos S."/>
            <person name="Strauss C."/>
            <person name="Perreten V."/>
        </authorList>
    </citation>
    <scope>NUCLEOTIDE SEQUENCE [LARGE SCALE GENOMIC DNA]</scope>
    <source>
        <strain evidence="9 10">KM45013</strain>
    </source>
</reference>
<dbReference type="InterPro" id="IPR036162">
    <property type="entry name" value="Resolvase-like_N_sf"/>
</dbReference>
<keyword evidence="1" id="KW-0229">DNA integration</keyword>
<dbReference type="GO" id="GO:0000150">
    <property type="term" value="F:DNA strand exchange activity"/>
    <property type="evidence" value="ECO:0007669"/>
    <property type="project" value="InterPro"/>
</dbReference>
<dbReference type="InterPro" id="IPR038109">
    <property type="entry name" value="DNA_bind_recomb_sf"/>
</dbReference>
<dbReference type="OrthoDB" id="9811097at2"/>
<evidence type="ECO:0000256" key="1">
    <source>
        <dbReference type="ARBA" id="ARBA00022908"/>
    </source>
</evidence>
<feature type="coiled-coil region" evidence="6">
    <location>
        <begin position="354"/>
        <end position="405"/>
    </location>
</feature>
<keyword evidence="6" id="KW-0175">Coiled coil</keyword>
<accession>A0A1W7ADX4</accession>
<dbReference type="Gene3D" id="3.40.50.1390">
    <property type="entry name" value="Resolvase, N-terminal catalytic domain"/>
    <property type="match status" value="1"/>
</dbReference>
<sequence>MYTALYLRVSTMEQADNNFSLAAQESKLRAYAEAKSLDNIKVFVDPGYSGSNMNRPALTQLLELVKRNQVSNILVYKLDRLSRSQKDTLNIIEDYLLPHDANLISLSESFDTSTSFGRAMIGILSVFAQLERENFKERSRMGMLQRAKEGKISGYGGKIFGYDYINGELIINDYEAMIVKKIYNYYIKGLGVTKIFMQLQKEHPGIIKSSHHIWQILRRRTYTGDFDYMDESYEGIHEAIIDKSIYDQVQVLRNSRNSKQKSDAVYMLTGLTYCKCCGYKMQGTVSASTYKDKHYKRRYYRCNTNKRNKVNNNPFRCATKSIKKDELEHVVISQIKALDIDLKIDDIQTNTIDTKAIDKRLNELEKQSEKLLNLYIEDSISKSILDKKIEEINIEIEALQNVETEDNQTKLQALEIAKEFNFDKATDYEVQNLIHLLVKRIDVDNSSVDIQFIF</sequence>
<dbReference type="Pfam" id="PF00239">
    <property type="entry name" value="Resolvase"/>
    <property type="match status" value="1"/>
</dbReference>
<evidence type="ECO:0000256" key="2">
    <source>
        <dbReference type="ARBA" id="ARBA00023125"/>
    </source>
</evidence>
<feature type="domain" description="Recombinase" evidence="8">
    <location>
        <begin position="159"/>
        <end position="259"/>
    </location>
</feature>
<dbReference type="PROSITE" id="PS00397">
    <property type="entry name" value="RECOMBINASES_1"/>
    <property type="match status" value="1"/>
</dbReference>
<keyword evidence="3" id="KW-0233">DNA recombination</keyword>
<dbReference type="Proteomes" id="UP000194154">
    <property type="component" value="Chromosome"/>
</dbReference>
<feature type="active site" description="O-(5'-phospho-DNA)-serine intermediate" evidence="4 5">
    <location>
        <position position="10"/>
    </location>
</feature>